<dbReference type="PANTHER" id="PTHR34582">
    <property type="entry name" value="UPF0702 TRANSMEMBRANE PROTEIN YCAP"/>
    <property type="match status" value="1"/>
</dbReference>
<feature type="transmembrane region" description="Helical" evidence="7">
    <location>
        <begin position="12"/>
        <end position="29"/>
    </location>
</feature>
<evidence type="ECO:0000259" key="8">
    <source>
        <dbReference type="Pfam" id="PF04239"/>
    </source>
</evidence>
<keyword evidence="5 7" id="KW-1133">Transmembrane helix</keyword>
<dbReference type="Gene3D" id="3.30.240.20">
    <property type="entry name" value="bsu07140 like domains"/>
    <property type="match status" value="2"/>
</dbReference>
<dbReference type="Proteomes" id="UP000214880">
    <property type="component" value="Unassembled WGS sequence"/>
</dbReference>
<dbReference type="AlphaFoldDB" id="A0A1G9XI93"/>
<sequence>MEIINDLVKILGRIVTILPLMLLVALFMGRRAVGELPVFDFLLILSLGAVVGADIAEPDINHFYTAFAIVAIGLLQRLVSELTIRNHKFKKWTTFAPVVVIKDGRFVVTNLQKIKYSVDNVLELLRIDGVFSIEEVEVAIVEGNGRLSVYKKPAAAPAQAASSLAYPVIIEGQIYTVVLAELNLNEGWLKQQLLDRGIGQISEVFFATVDQSGLLHVSTKDELKRITACSFV</sequence>
<dbReference type="InterPro" id="IPR023090">
    <property type="entry name" value="UPF0702_alpha/beta_dom_sf"/>
</dbReference>
<evidence type="ECO:0000313" key="9">
    <source>
        <dbReference type="EMBL" id="SDM96440.1"/>
    </source>
</evidence>
<comment type="similarity">
    <text evidence="2">Belongs to the UPF0702 family.</text>
</comment>
<keyword evidence="6 7" id="KW-0472">Membrane</keyword>
<evidence type="ECO:0000256" key="2">
    <source>
        <dbReference type="ARBA" id="ARBA00006448"/>
    </source>
</evidence>
<gene>
    <name evidence="9" type="ORF">SAMN04488502_109112</name>
</gene>
<comment type="subcellular location">
    <subcellularLocation>
        <location evidence="1">Cell membrane</location>
        <topology evidence="1">Multi-pass membrane protein</topology>
    </subcellularLocation>
</comment>
<feature type="domain" description="YetF C-terminal" evidence="8">
    <location>
        <begin position="85"/>
        <end position="210"/>
    </location>
</feature>
<evidence type="ECO:0000256" key="3">
    <source>
        <dbReference type="ARBA" id="ARBA00022475"/>
    </source>
</evidence>
<dbReference type="GO" id="GO:0005886">
    <property type="term" value="C:plasma membrane"/>
    <property type="evidence" value="ECO:0007669"/>
    <property type="project" value="UniProtKB-SubCell"/>
</dbReference>
<evidence type="ECO:0000256" key="4">
    <source>
        <dbReference type="ARBA" id="ARBA00022692"/>
    </source>
</evidence>
<keyword evidence="10" id="KW-1185">Reference proteome</keyword>
<evidence type="ECO:0000256" key="5">
    <source>
        <dbReference type="ARBA" id="ARBA00022989"/>
    </source>
</evidence>
<feature type="transmembrane region" description="Helical" evidence="7">
    <location>
        <begin position="62"/>
        <end position="80"/>
    </location>
</feature>
<keyword evidence="4 7" id="KW-0812">Transmembrane</keyword>
<dbReference type="Pfam" id="PF04239">
    <property type="entry name" value="DUF421"/>
    <property type="match status" value="1"/>
</dbReference>
<evidence type="ECO:0000313" key="10">
    <source>
        <dbReference type="Proteomes" id="UP000214880"/>
    </source>
</evidence>
<proteinExistence type="inferred from homology"/>
<protein>
    <submittedName>
        <fullName evidence="9">Uncharacterized membrane protein YcaP, DUF421 family</fullName>
    </submittedName>
</protein>
<keyword evidence="3" id="KW-1003">Cell membrane</keyword>
<name>A0A1G9XI93_9FIRM</name>
<reference evidence="9 10" key="1">
    <citation type="submission" date="2016-10" db="EMBL/GenBank/DDBJ databases">
        <authorList>
            <person name="de Groot N.N."/>
        </authorList>
    </citation>
    <scope>NUCLEOTIDE SEQUENCE [LARGE SCALE GENOMIC DNA]</scope>
    <source>
        <strain evidence="9 10">DSM 1736</strain>
    </source>
</reference>
<feature type="transmembrane region" description="Helical" evidence="7">
    <location>
        <begin position="36"/>
        <end position="56"/>
    </location>
</feature>
<dbReference type="PANTHER" id="PTHR34582:SF6">
    <property type="entry name" value="UPF0702 TRANSMEMBRANE PROTEIN YCAP"/>
    <property type="match status" value="1"/>
</dbReference>
<dbReference type="InterPro" id="IPR007353">
    <property type="entry name" value="DUF421"/>
</dbReference>
<evidence type="ECO:0000256" key="1">
    <source>
        <dbReference type="ARBA" id="ARBA00004651"/>
    </source>
</evidence>
<dbReference type="RefSeq" id="WP_092074466.1">
    <property type="nucleotide sequence ID" value="NZ_FNHB01000009.1"/>
</dbReference>
<dbReference type="OrthoDB" id="9778331at2"/>
<evidence type="ECO:0000256" key="6">
    <source>
        <dbReference type="ARBA" id="ARBA00023136"/>
    </source>
</evidence>
<accession>A0A1G9XI93</accession>
<dbReference type="EMBL" id="FNHB01000009">
    <property type="protein sequence ID" value="SDM96440.1"/>
    <property type="molecule type" value="Genomic_DNA"/>
</dbReference>
<organism evidence="9 10">
    <name type="scientific">Dendrosporobacter quercicolus</name>
    <dbReference type="NCBI Taxonomy" id="146817"/>
    <lineage>
        <taxon>Bacteria</taxon>
        <taxon>Bacillati</taxon>
        <taxon>Bacillota</taxon>
        <taxon>Negativicutes</taxon>
        <taxon>Selenomonadales</taxon>
        <taxon>Sporomusaceae</taxon>
        <taxon>Dendrosporobacter</taxon>
    </lineage>
</organism>
<dbReference type="STRING" id="146817.SAMN04488502_109112"/>
<evidence type="ECO:0000256" key="7">
    <source>
        <dbReference type="SAM" id="Phobius"/>
    </source>
</evidence>